<evidence type="ECO:0000313" key="2">
    <source>
        <dbReference type="Proteomes" id="UP001596297"/>
    </source>
</evidence>
<gene>
    <name evidence="1" type="ORF">ACFP81_10725</name>
</gene>
<evidence type="ECO:0000313" key="1">
    <source>
        <dbReference type="EMBL" id="MFC6592422.1"/>
    </source>
</evidence>
<protein>
    <submittedName>
        <fullName evidence="1">Uncharacterized protein</fullName>
    </submittedName>
</protein>
<dbReference type="EMBL" id="JBHSWD010000001">
    <property type="protein sequence ID" value="MFC6592422.1"/>
    <property type="molecule type" value="Genomic_DNA"/>
</dbReference>
<reference evidence="2" key="1">
    <citation type="journal article" date="2019" name="Int. J. Syst. Evol. Microbiol.">
        <title>The Global Catalogue of Microorganisms (GCM) 10K type strain sequencing project: providing services to taxonomists for standard genome sequencing and annotation.</title>
        <authorList>
            <consortium name="The Broad Institute Genomics Platform"/>
            <consortium name="The Broad Institute Genome Sequencing Center for Infectious Disease"/>
            <person name="Wu L."/>
            <person name="Ma J."/>
        </authorList>
    </citation>
    <scope>NUCLEOTIDE SEQUENCE [LARGE SCALE GENOMIC DNA]</scope>
    <source>
        <strain evidence="2">CGMCC 1.15772</strain>
    </source>
</reference>
<comment type="caution">
    <text evidence="1">The sequence shown here is derived from an EMBL/GenBank/DDBJ whole genome shotgun (WGS) entry which is preliminary data.</text>
</comment>
<sequence length="100" mass="11268">MVELVATNEGFMAGDSLNFSMETPLGVKIITHQLDELGYIPSKTEKYWAHIGLLSPTESMRLEDFRIDVGTEPRDIQINMRVTGRNLPVAQVIPLLIRVE</sequence>
<accession>A0ABW1YFW1</accession>
<proteinExistence type="predicted"/>
<dbReference type="Proteomes" id="UP001596297">
    <property type="component" value="Unassembled WGS sequence"/>
</dbReference>
<organism evidence="1 2">
    <name type="scientific">Deinococcus lacus</name>
    <dbReference type="NCBI Taxonomy" id="392561"/>
    <lineage>
        <taxon>Bacteria</taxon>
        <taxon>Thermotogati</taxon>
        <taxon>Deinococcota</taxon>
        <taxon>Deinococci</taxon>
        <taxon>Deinococcales</taxon>
        <taxon>Deinococcaceae</taxon>
        <taxon>Deinococcus</taxon>
    </lineage>
</organism>
<keyword evidence="2" id="KW-1185">Reference proteome</keyword>
<name>A0ABW1YFW1_9DEIO</name>
<dbReference type="RefSeq" id="WP_380083448.1">
    <property type="nucleotide sequence ID" value="NZ_JBHSWD010000001.1"/>
</dbReference>